<keyword evidence="6" id="KW-0813">Transport</keyword>
<comment type="similarity">
    <text evidence="2">Belongs to the STAM family.</text>
</comment>
<feature type="domain" description="VHS" evidence="12">
    <location>
        <begin position="14"/>
        <end position="137"/>
    </location>
</feature>
<feature type="region of interest" description="Disordered" evidence="10">
    <location>
        <begin position="385"/>
        <end position="521"/>
    </location>
</feature>
<dbReference type="InterPro" id="IPR002014">
    <property type="entry name" value="VHS_dom"/>
</dbReference>
<dbReference type="InterPro" id="IPR003903">
    <property type="entry name" value="UIM_dom"/>
</dbReference>
<evidence type="ECO:0000256" key="4">
    <source>
        <dbReference type="ARBA" id="ARBA00018978"/>
    </source>
</evidence>
<name>A0ABX6ET92_KLUMA</name>
<dbReference type="Pfam" id="PF00790">
    <property type="entry name" value="VHS"/>
    <property type="match status" value="1"/>
</dbReference>
<feature type="compositionally biased region" description="Polar residues" evidence="10">
    <location>
        <begin position="460"/>
        <end position="521"/>
    </location>
</feature>
<evidence type="ECO:0000256" key="7">
    <source>
        <dbReference type="ARBA" id="ARBA00022753"/>
    </source>
</evidence>
<dbReference type="Proteomes" id="UP000422736">
    <property type="component" value="Chromosome 3"/>
</dbReference>
<keyword evidence="8" id="KW-0653">Protein transport</keyword>
<gene>
    <name evidence="13" type="primary">HSE1</name>
    <name evidence="13" type="ORF">FIM1_1766</name>
</gene>
<evidence type="ECO:0000256" key="2">
    <source>
        <dbReference type="ARBA" id="ARBA00009666"/>
    </source>
</evidence>
<keyword evidence="5 9" id="KW-0728">SH3 domain</keyword>
<dbReference type="SMART" id="SM00288">
    <property type="entry name" value="VHS"/>
    <property type="match status" value="1"/>
</dbReference>
<evidence type="ECO:0000256" key="9">
    <source>
        <dbReference type="PROSITE-ProRule" id="PRU00192"/>
    </source>
</evidence>
<keyword evidence="7" id="KW-0967">Endosome</keyword>
<dbReference type="CDD" id="cd21386">
    <property type="entry name" value="GAT_Hse1"/>
    <property type="match status" value="1"/>
</dbReference>
<dbReference type="PANTHER" id="PTHR45929:SF3">
    <property type="entry name" value="JAK PATHWAY SIGNAL TRANSDUCTION ADAPTOR MOLECULE"/>
    <property type="match status" value="1"/>
</dbReference>
<dbReference type="PROSITE" id="PS50002">
    <property type="entry name" value="SH3"/>
    <property type="match status" value="1"/>
</dbReference>
<comment type="subcellular location">
    <subcellularLocation>
        <location evidence="1">Endosome membrane</location>
        <topology evidence="1">Peripheral membrane protein</topology>
        <orientation evidence="1">Cytoplasmic side</orientation>
    </subcellularLocation>
</comment>
<dbReference type="SUPFAM" id="SSF48464">
    <property type="entry name" value="ENTH/VHS domain"/>
    <property type="match status" value="1"/>
</dbReference>
<dbReference type="SUPFAM" id="SSF50044">
    <property type="entry name" value="SH3-domain"/>
    <property type="match status" value="1"/>
</dbReference>
<sequence>MTSTVKLQKAIDKATDAGLRADNWGYLIEVCDLVKLDAEENGEFAMNLIEDNLLGRNANVILRTLSLVVALAENCGSRLQQAISSKHFTGILFKLVDDSRVHITVKREVVKTVHQLADSFKNDPSLKYMHDLENKIKITHPQLLSEPRVPKKKEMSRDKEQEEEKELAEALRLSLLEFEKSNGKPNGSGAAPINNGAYQPQQQQQQQQPEQQQQQPEQQQPKQTPTTIRKVRAMYDFKATEQDELSFKKGDLICVVEQVYRDWWRGTLGGRVGIFPLNYVTPVTEPTKQELELEARKEGEVFAQKDNVDKLQRKLREAGNADVSQDQEINELYGSVSPLRPQISKMLGKYSQKKDDLLSLRQVLANAEITYNQLLSRASNAYAAPAPPPTSQYASPGYSMSASSQQPVQPPVQSPAPIQQQQQQQQQQPIQQQQQQQYPYAHQQQAPVQPMGRPAGQSAVEPQQYSRQSFAFPQMPSQGYPQAQVSPQQSLPYPQATSPVQQNHQQVPQYYNINSTGTLPN</sequence>
<evidence type="ECO:0000259" key="12">
    <source>
        <dbReference type="PROSITE" id="PS50179"/>
    </source>
</evidence>
<dbReference type="Pfam" id="PF00018">
    <property type="entry name" value="SH3_1"/>
    <property type="match status" value="1"/>
</dbReference>
<evidence type="ECO:0000256" key="5">
    <source>
        <dbReference type="ARBA" id="ARBA00022443"/>
    </source>
</evidence>
<evidence type="ECO:0000259" key="11">
    <source>
        <dbReference type="PROSITE" id="PS50002"/>
    </source>
</evidence>
<dbReference type="InterPro" id="IPR008942">
    <property type="entry name" value="ENTH_VHS"/>
</dbReference>
<dbReference type="InterPro" id="IPR036028">
    <property type="entry name" value="SH3-like_dom_sf"/>
</dbReference>
<feature type="compositionally biased region" description="Low complexity" evidence="10">
    <location>
        <begin position="199"/>
        <end position="221"/>
    </location>
</feature>
<dbReference type="PANTHER" id="PTHR45929">
    <property type="entry name" value="JAK PATHWAY SIGNAL TRANSDUCTION ADAPTOR MOLECULE"/>
    <property type="match status" value="1"/>
</dbReference>
<evidence type="ECO:0000256" key="6">
    <source>
        <dbReference type="ARBA" id="ARBA00022448"/>
    </source>
</evidence>
<dbReference type="PROSITE" id="PS50179">
    <property type="entry name" value="VHS"/>
    <property type="match status" value="1"/>
</dbReference>
<feature type="compositionally biased region" description="Low complexity" evidence="10">
    <location>
        <begin position="415"/>
        <end position="450"/>
    </location>
</feature>
<dbReference type="CDD" id="cd16978">
    <property type="entry name" value="VHS_HSE1"/>
    <property type="match status" value="1"/>
</dbReference>
<dbReference type="PRINTS" id="PR00499">
    <property type="entry name" value="P67PHOX"/>
</dbReference>
<evidence type="ECO:0000313" key="13">
    <source>
        <dbReference type="EMBL" id="QGN15081.1"/>
    </source>
</evidence>
<dbReference type="InterPro" id="IPR001452">
    <property type="entry name" value="SH3_domain"/>
</dbReference>
<dbReference type="CDD" id="cd11805">
    <property type="entry name" value="SH3_GRB2_like_C"/>
    <property type="match status" value="1"/>
</dbReference>
<accession>A0ABX6ET92</accession>
<dbReference type="Gene3D" id="1.20.5.1940">
    <property type="match status" value="1"/>
</dbReference>
<dbReference type="PRINTS" id="PR00452">
    <property type="entry name" value="SH3DOMAIN"/>
</dbReference>
<feature type="compositionally biased region" description="Basic and acidic residues" evidence="10">
    <location>
        <begin position="148"/>
        <end position="162"/>
    </location>
</feature>
<evidence type="ECO:0000313" key="14">
    <source>
        <dbReference type="Proteomes" id="UP000422736"/>
    </source>
</evidence>
<keyword evidence="14" id="KW-1185">Reference proteome</keyword>
<dbReference type="SMART" id="SM00326">
    <property type="entry name" value="SH3"/>
    <property type="match status" value="1"/>
</dbReference>
<reference evidence="13 14" key="1">
    <citation type="submission" date="2016-03" db="EMBL/GenBank/DDBJ databases">
        <title>How can Kluyveromyces marxianus grow so fast - potential evolutionary course in Saccharomyces Complex revealed by comparative genomics.</title>
        <authorList>
            <person name="Mo W."/>
            <person name="Lu W."/>
            <person name="Yang X."/>
            <person name="Qi J."/>
            <person name="Lv H."/>
        </authorList>
    </citation>
    <scope>NUCLEOTIDE SEQUENCE [LARGE SCALE GENOMIC DNA]</scope>
    <source>
        <strain evidence="13 14">FIM1</strain>
    </source>
</reference>
<dbReference type="Gene3D" id="1.25.40.90">
    <property type="match status" value="1"/>
</dbReference>
<organism evidence="13 14">
    <name type="scientific">Kluyveromyces marxianus</name>
    <name type="common">Yeast</name>
    <name type="synonym">Candida kefyr</name>
    <dbReference type="NCBI Taxonomy" id="4911"/>
    <lineage>
        <taxon>Eukaryota</taxon>
        <taxon>Fungi</taxon>
        <taxon>Dikarya</taxon>
        <taxon>Ascomycota</taxon>
        <taxon>Saccharomycotina</taxon>
        <taxon>Saccharomycetes</taxon>
        <taxon>Saccharomycetales</taxon>
        <taxon>Saccharomycetaceae</taxon>
        <taxon>Kluyveromyces</taxon>
    </lineage>
</organism>
<dbReference type="Gene3D" id="2.30.30.40">
    <property type="entry name" value="SH3 Domains"/>
    <property type="match status" value="1"/>
</dbReference>
<proteinExistence type="inferred from homology"/>
<feature type="region of interest" description="Disordered" evidence="10">
    <location>
        <begin position="139"/>
        <end position="166"/>
    </location>
</feature>
<dbReference type="EMBL" id="CP015056">
    <property type="protein sequence ID" value="QGN15081.1"/>
    <property type="molecule type" value="Genomic_DNA"/>
</dbReference>
<evidence type="ECO:0000256" key="1">
    <source>
        <dbReference type="ARBA" id="ARBA00004125"/>
    </source>
</evidence>
<evidence type="ECO:0000256" key="3">
    <source>
        <dbReference type="ARBA" id="ARBA00017923"/>
    </source>
</evidence>
<feature type="region of interest" description="Disordered" evidence="10">
    <location>
        <begin position="180"/>
        <end position="228"/>
    </location>
</feature>
<protein>
    <recommendedName>
        <fullName evidence="3">Class E vacuolar protein-sorting machinery protein HSE1</fullName>
    </recommendedName>
    <alternativeName>
        <fullName evidence="4">Class E vacuolar protein-sorting machinery protein hse1</fullName>
    </alternativeName>
</protein>
<feature type="domain" description="SH3" evidence="11">
    <location>
        <begin position="226"/>
        <end position="285"/>
    </location>
</feature>
<dbReference type="InterPro" id="IPR050670">
    <property type="entry name" value="STAM"/>
</dbReference>
<evidence type="ECO:0000256" key="8">
    <source>
        <dbReference type="ARBA" id="ARBA00022927"/>
    </source>
</evidence>
<evidence type="ECO:0000256" key="10">
    <source>
        <dbReference type="SAM" id="MobiDB-lite"/>
    </source>
</evidence>
<dbReference type="PROSITE" id="PS50330">
    <property type="entry name" value="UIM"/>
    <property type="match status" value="1"/>
</dbReference>